<dbReference type="Pfam" id="PF08238">
    <property type="entry name" value="Sel1"/>
    <property type="match status" value="7"/>
</dbReference>
<proteinExistence type="inferred from homology"/>
<comment type="caution">
    <text evidence="3">The sequence shown here is derived from an EMBL/GenBank/DDBJ whole genome shotgun (WGS) entry which is preliminary data.</text>
</comment>
<dbReference type="PANTHER" id="PTHR11102">
    <property type="entry name" value="SEL-1-LIKE PROTEIN"/>
    <property type="match status" value="1"/>
</dbReference>
<dbReference type="InterPro" id="IPR011990">
    <property type="entry name" value="TPR-like_helical_dom_sf"/>
</dbReference>
<dbReference type="EMBL" id="MCFF01000002">
    <property type="protein sequence ID" value="ORZ28516.1"/>
    <property type="molecule type" value="Genomic_DNA"/>
</dbReference>
<dbReference type="Gene3D" id="1.25.40.10">
    <property type="entry name" value="Tetratricopeptide repeat domain"/>
    <property type="match status" value="2"/>
</dbReference>
<gene>
    <name evidence="3" type="ORF">BCR41DRAFT_345452</name>
</gene>
<dbReference type="PANTHER" id="PTHR11102:SF160">
    <property type="entry name" value="ERAD-ASSOCIATED E3 UBIQUITIN-PROTEIN LIGASE COMPONENT HRD3"/>
    <property type="match status" value="1"/>
</dbReference>
<dbReference type="InterPro" id="IPR006597">
    <property type="entry name" value="Sel1-like"/>
</dbReference>
<evidence type="ECO:0000313" key="3">
    <source>
        <dbReference type="EMBL" id="ORZ28516.1"/>
    </source>
</evidence>
<feature type="compositionally biased region" description="Polar residues" evidence="2">
    <location>
        <begin position="145"/>
        <end position="161"/>
    </location>
</feature>
<evidence type="ECO:0000256" key="2">
    <source>
        <dbReference type="SAM" id="MobiDB-lite"/>
    </source>
</evidence>
<comment type="similarity">
    <text evidence="1">Belongs to the sel-1 family.</text>
</comment>
<reference evidence="3 4" key="1">
    <citation type="submission" date="2016-07" db="EMBL/GenBank/DDBJ databases">
        <title>Pervasive Adenine N6-methylation of Active Genes in Fungi.</title>
        <authorList>
            <consortium name="DOE Joint Genome Institute"/>
            <person name="Mondo S.J."/>
            <person name="Dannebaum R.O."/>
            <person name="Kuo R.C."/>
            <person name="Labutti K."/>
            <person name="Haridas S."/>
            <person name="Kuo A."/>
            <person name="Salamov A."/>
            <person name="Ahrendt S.R."/>
            <person name="Lipzen A."/>
            <person name="Sullivan W."/>
            <person name="Andreopoulos W.B."/>
            <person name="Clum A."/>
            <person name="Lindquist E."/>
            <person name="Daum C."/>
            <person name="Ramamoorthy G.K."/>
            <person name="Gryganskyi A."/>
            <person name="Culley D."/>
            <person name="Magnuson J.K."/>
            <person name="James T.Y."/>
            <person name="O'Malley M.A."/>
            <person name="Stajich J.E."/>
            <person name="Spatafora J.W."/>
            <person name="Visel A."/>
            <person name="Grigoriev I.V."/>
        </authorList>
    </citation>
    <scope>NUCLEOTIDE SEQUENCE [LARGE SCALE GENOMIC DNA]</scope>
    <source>
        <strain evidence="3 4">NRRL 3116</strain>
    </source>
</reference>
<evidence type="ECO:0000256" key="1">
    <source>
        <dbReference type="ARBA" id="ARBA00038101"/>
    </source>
</evidence>
<evidence type="ECO:0008006" key="5">
    <source>
        <dbReference type="Google" id="ProtNLM"/>
    </source>
</evidence>
<dbReference type="STRING" id="64571.A0A1Y2H1U9"/>
<dbReference type="GeneID" id="33564562"/>
<evidence type="ECO:0000313" key="4">
    <source>
        <dbReference type="Proteomes" id="UP000193648"/>
    </source>
</evidence>
<protein>
    <recommendedName>
        <fullName evidence="5">HCP-like protein</fullName>
    </recommendedName>
</protein>
<name>A0A1Y2H1U9_9FUNG</name>
<dbReference type="SUPFAM" id="SSF81901">
    <property type="entry name" value="HCP-like"/>
    <property type="match status" value="2"/>
</dbReference>
<feature type="region of interest" description="Disordered" evidence="2">
    <location>
        <begin position="101"/>
        <end position="202"/>
    </location>
</feature>
<dbReference type="InParanoid" id="A0A1Y2H1U9"/>
<sequence>MIFTEKKLQAFRLVSLDASSAPLSDIQYVEARLDHKTQQHIILWNDIVSSYKDATHIKQENVVISFLTDDSFEYIKPLRIRAELDAILDVVIPSQAGIPRESYSASTTIQEKREEEPAAKGSYASNNAKSPKAGMKEPSRRHGTAATSEHASSYGATSSARPTVEERAELPALPVGGETQPRGVDETLPNIPSVTDIPDDPASSVTRSYLKRILEPKGDLKAYSDAMNWLSLVASRGDAVAQNYLGYVLYHGKGTSNDYSNAIDWFTRSASQGYASAQNNLGCMYQHGRGVPQDYSTAVNWYLQAAAQGSDIAQSNLGYMYYHGKGVPQSYPKAIDWCLKAANQGNITAQSDLGYMYLSSQDYSEAFYWLNKAANQGHTDAQNNLGFMYSRGEGVQNYSEAVDWYLKAANHGNVTAQSNLGYMYSHGKGVLTDYSTAVEWYLKAANYGNAVAQSSLGYMYFHGEGVSQDNSKALDWYLKAADQGCADAQSAIECLLALTLE</sequence>
<dbReference type="SMART" id="SM00671">
    <property type="entry name" value="SEL1"/>
    <property type="match status" value="7"/>
</dbReference>
<keyword evidence="4" id="KW-1185">Reference proteome</keyword>
<dbReference type="InterPro" id="IPR050767">
    <property type="entry name" value="Sel1_AlgK"/>
</dbReference>
<dbReference type="OrthoDB" id="2373391at2759"/>
<accession>A0A1Y2H1U9</accession>
<dbReference type="RefSeq" id="XP_021886201.1">
    <property type="nucleotide sequence ID" value="XM_022022718.1"/>
</dbReference>
<dbReference type="Proteomes" id="UP000193648">
    <property type="component" value="Unassembled WGS sequence"/>
</dbReference>
<dbReference type="AlphaFoldDB" id="A0A1Y2H1U9"/>
<organism evidence="3 4">
    <name type="scientific">Lobosporangium transversale</name>
    <dbReference type="NCBI Taxonomy" id="64571"/>
    <lineage>
        <taxon>Eukaryota</taxon>
        <taxon>Fungi</taxon>
        <taxon>Fungi incertae sedis</taxon>
        <taxon>Mucoromycota</taxon>
        <taxon>Mortierellomycotina</taxon>
        <taxon>Mortierellomycetes</taxon>
        <taxon>Mortierellales</taxon>
        <taxon>Mortierellaceae</taxon>
        <taxon>Lobosporangium</taxon>
    </lineage>
</organism>